<feature type="compositionally biased region" description="Basic and acidic residues" evidence="1">
    <location>
        <begin position="50"/>
        <end position="66"/>
    </location>
</feature>
<evidence type="ECO:0000313" key="2">
    <source>
        <dbReference type="EMBL" id="KAJ7706646.1"/>
    </source>
</evidence>
<feature type="compositionally biased region" description="Basic residues" evidence="1">
    <location>
        <begin position="757"/>
        <end position="766"/>
    </location>
</feature>
<reference evidence="2" key="1">
    <citation type="submission" date="2023-03" db="EMBL/GenBank/DDBJ databases">
        <title>Massive genome expansion in bonnet fungi (Mycena s.s.) driven by repeated elements and novel gene families across ecological guilds.</title>
        <authorList>
            <consortium name="Lawrence Berkeley National Laboratory"/>
            <person name="Harder C.B."/>
            <person name="Miyauchi S."/>
            <person name="Viragh M."/>
            <person name="Kuo A."/>
            <person name="Thoen E."/>
            <person name="Andreopoulos B."/>
            <person name="Lu D."/>
            <person name="Skrede I."/>
            <person name="Drula E."/>
            <person name="Henrissat B."/>
            <person name="Morin E."/>
            <person name="Kohler A."/>
            <person name="Barry K."/>
            <person name="LaButti K."/>
            <person name="Morin E."/>
            <person name="Salamov A."/>
            <person name="Lipzen A."/>
            <person name="Mereny Z."/>
            <person name="Hegedus B."/>
            <person name="Baldrian P."/>
            <person name="Stursova M."/>
            <person name="Weitz H."/>
            <person name="Taylor A."/>
            <person name="Grigoriev I.V."/>
            <person name="Nagy L.G."/>
            <person name="Martin F."/>
            <person name="Kauserud H."/>
        </authorList>
    </citation>
    <scope>NUCLEOTIDE SEQUENCE</scope>
    <source>
        <strain evidence="2">CBHHK182m</strain>
    </source>
</reference>
<feature type="region of interest" description="Disordered" evidence="1">
    <location>
        <begin position="1"/>
        <end position="87"/>
    </location>
</feature>
<feature type="compositionally biased region" description="Basic and acidic residues" evidence="1">
    <location>
        <begin position="740"/>
        <end position="752"/>
    </location>
</feature>
<evidence type="ECO:0000256" key="1">
    <source>
        <dbReference type="SAM" id="MobiDB-lite"/>
    </source>
</evidence>
<feature type="compositionally biased region" description="Basic and acidic residues" evidence="1">
    <location>
        <begin position="712"/>
        <end position="724"/>
    </location>
</feature>
<feature type="compositionally biased region" description="Basic residues" evidence="1">
    <location>
        <begin position="167"/>
        <end position="176"/>
    </location>
</feature>
<feature type="compositionally biased region" description="Low complexity" evidence="1">
    <location>
        <begin position="177"/>
        <end position="186"/>
    </location>
</feature>
<feature type="compositionally biased region" description="Low complexity" evidence="1">
    <location>
        <begin position="9"/>
        <end position="22"/>
    </location>
</feature>
<feature type="region of interest" description="Disordered" evidence="1">
    <location>
        <begin position="514"/>
        <end position="676"/>
    </location>
</feature>
<dbReference type="EMBL" id="JARKIB010000454">
    <property type="protein sequence ID" value="KAJ7706646.1"/>
    <property type="molecule type" value="Genomic_DNA"/>
</dbReference>
<sequence>MQTIRLLLTTSTTPKTASATPTQSLLHKPPQSATPTHSSQRKLPPASQEELDKKQREAFLRADRARVQTPLQVAPTPVGGGCRDSAEFDSDDLDGFFDQLRAEDIDEEVREALGFSPKPKTKAIGENVFQTGSGTASSAWMTGADIDRVMSASAMASRACPKSPTPAKRHSNHNHNNRISAHAARNPGKPTQDSAPKKSKRPVGSDALANTKALMTSGQKANKTAVLQLIDNFYEYRDQREWIRKQITSSAYAGASRAPNYWNGYVSKVQQELKENNPHVNLDDARAEIARRMEEAGCDAFKDFLSDSEKKDLREEMAEEQKKKHVGVRKTNLANIGDVSRNCEKIRVMLEGLRERCGVLSLAFIARGNIKDAARAECLYTGGAADFLTDVFKISVVEFLWRYEAYCSMRDDIPRPPKSTIILRREIVKLTEDGLKLITGRKDLKMFYKHYDYRIRYLLGVELVGLLDNAKAPINPTKINTLARLQSTLDALVTNKMRWRKMTATELKNHIAAMDKAGESRLRDPKTSRGAHPAKSKETVDLSEDEGEEDVEDKEEDAAEDNGKDAVSDASEDDDDENEEEEEEEEESAAAAKKTAAAKPRKARAGSPKTKPARKATSARPAAKAKRSAKAKDAATKVKRATPSAKRSAPKTKVSAPKVVAGPPAPRPKPKPVVKIPATEVVEKENASPTMNELMVVFDANAGETQLGKRKSPAEDEGGGRELVDGAADDVLATRRGRRKESSEAREKREEVMAQLGKRKRQKKAE</sequence>
<proteinExistence type="predicted"/>
<feature type="region of interest" description="Disordered" evidence="1">
    <location>
        <begin position="155"/>
        <end position="204"/>
    </location>
</feature>
<feature type="compositionally biased region" description="Basic and acidic residues" evidence="1">
    <location>
        <begin position="516"/>
        <end position="527"/>
    </location>
</feature>
<keyword evidence="3" id="KW-1185">Reference proteome</keyword>
<dbReference type="Proteomes" id="UP001215598">
    <property type="component" value="Unassembled WGS sequence"/>
</dbReference>
<feature type="compositionally biased region" description="Acidic residues" evidence="1">
    <location>
        <begin position="541"/>
        <end position="560"/>
    </location>
</feature>
<feature type="compositionally biased region" description="Low complexity" evidence="1">
    <location>
        <begin position="653"/>
        <end position="662"/>
    </location>
</feature>
<dbReference type="AlphaFoldDB" id="A0AAD7GWC7"/>
<gene>
    <name evidence="2" type="ORF">B0H16DRAFT_1746821</name>
</gene>
<feature type="region of interest" description="Disordered" evidence="1">
    <location>
        <begin position="703"/>
        <end position="766"/>
    </location>
</feature>
<feature type="compositionally biased region" description="Acidic residues" evidence="1">
    <location>
        <begin position="570"/>
        <end position="588"/>
    </location>
</feature>
<accession>A0AAD7GWC7</accession>
<organism evidence="2 3">
    <name type="scientific">Mycena metata</name>
    <dbReference type="NCBI Taxonomy" id="1033252"/>
    <lineage>
        <taxon>Eukaryota</taxon>
        <taxon>Fungi</taxon>
        <taxon>Dikarya</taxon>
        <taxon>Basidiomycota</taxon>
        <taxon>Agaricomycotina</taxon>
        <taxon>Agaricomycetes</taxon>
        <taxon>Agaricomycetidae</taxon>
        <taxon>Agaricales</taxon>
        <taxon>Marasmiineae</taxon>
        <taxon>Mycenaceae</taxon>
        <taxon>Mycena</taxon>
    </lineage>
</organism>
<evidence type="ECO:0000313" key="3">
    <source>
        <dbReference type="Proteomes" id="UP001215598"/>
    </source>
</evidence>
<feature type="compositionally biased region" description="Low complexity" evidence="1">
    <location>
        <begin position="589"/>
        <end position="598"/>
    </location>
</feature>
<name>A0AAD7GWC7_9AGAR</name>
<protein>
    <submittedName>
        <fullName evidence="2">Uncharacterized protein</fullName>
    </submittedName>
</protein>
<comment type="caution">
    <text evidence="2">The sequence shown here is derived from an EMBL/GenBank/DDBJ whole genome shotgun (WGS) entry which is preliminary data.</text>
</comment>